<dbReference type="OrthoDB" id="4328740at2"/>
<sequence length="383" mass="38266">MALTRHPHDGVLRRLLDEPAGVSDPDRDHIASCARCQQGLAAARDDAATTAALLDAAPAGTHPDDVDGAWRRLSASAAASPPAGREGSVVDLDARRTGTGRPGRRPGRRSAWRRPGVVALGVAVVVAGAGTAAASDWLRIFQVQQVAPVSISSADLAGLGQLPDPSAFGDAVATEPVEVREVADAAAAAQATGLQVPRVAELPRGVSGQPSYQVGDAGQVSFTFSAAKAAASAQQAGGQLPPVPAGLDGSVVRLTAGPGVAATWSSSAGAPALVVGRAVAPTAESTGVPFTQVRDYLLSLPGIPADLASQLATFTGDGSTLPLPVPADRATTSTADVDGAQATVVRTNDGTMAAVVWVSDGVVTAVAGTSSTDELLDVARGLS</sequence>
<evidence type="ECO:0000313" key="3">
    <source>
        <dbReference type="Proteomes" id="UP000321234"/>
    </source>
</evidence>
<dbReference type="AlphaFoldDB" id="A0A5C8ZL46"/>
<accession>A0A5C8ZL46</accession>
<keyword evidence="3" id="KW-1185">Reference proteome</keyword>
<name>A0A5C8ZL46_9ACTN</name>
<evidence type="ECO:0000256" key="1">
    <source>
        <dbReference type="SAM" id="MobiDB-lite"/>
    </source>
</evidence>
<evidence type="ECO:0000313" key="2">
    <source>
        <dbReference type="EMBL" id="TXR57891.1"/>
    </source>
</evidence>
<dbReference type="EMBL" id="VKAC01000001">
    <property type="protein sequence ID" value="TXR57891.1"/>
    <property type="molecule type" value="Genomic_DNA"/>
</dbReference>
<gene>
    <name evidence="2" type="ORF">FMM08_01180</name>
</gene>
<organism evidence="2 3">
    <name type="scientific">Quadrisphaera setariae</name>
    <dbReference type="NCBI Taxonomy" id="2593304"/>
    <lineage>
        <taxon>Bacteria</taxon>
        <taxon>Bacillati</taxon>
        <taxon>Actinomycetota</taxon>
        <taxon>Actinomycetes</taxon>
        <taxon>Kineosporiales</taxon>
        <taxon>Kineosporiaceae</taxon>
        <taxon>Quadrisphaera</taxon>
    </lineage>
</organism>
<reference evidence="2 3" key="1">
    <citation type="submission" date="2019-07" db="EMBL/GenBank/DDBJ databases">
        <title>Quadrisphaera sp. strain DD2A genome sequencing and assembly.</title>
        <authorList>
            <person name="Kim I."/>
        </authorList>
    </citation>
    <scope>NUCLEOTIDE SEQUENCE [LARGE SCALE GENOMIC DNA]</scope>
    <source>
        <strain evidence="2 3">DD2A</strain>
    </source>
</reference>
<proteinExistence type="predicted"/>
<comment type="caution">
    <text evidence="2">The sequence shown here is derived from an EMBL/GenBank/DDBJ whole genome shotgun (WGS) entry which is preliminary data.</text>
</comment>
<dbReference type="RefSeq" id="WP_147924502.1">
    <property type="nucleotide sequence ID" value="NZ_VKAC01000001.1"/>
</dbReference>
<dbReference type="Proteomes" id="UP000321234">
    <property type="component" value="Unassembled WGS sequence"/>
</dbReference>
<feature type="region of interest" description="Disordered" evidence="1">
    <location>
        <begin position="75"/>
        <end position="110"/>
    </location>
</feature>
<protein>
    <submittedName>
        <fullName evidence="2">Uncharacterized protein</fullName>
    </submittedName>
</protein>